<dbReference type="EMBL" id="JAGRPV010000001">
    <property type="protein sequence ID" value="MDI4648511.1"/>
    <property type="molecule type" value="Genomic_DNA"/>
</dbReference>
<keyword evidence="3" id="KW-1185">Reference proteome</keyword>
<protein>
    <recommendedName>
        <fullName evidence="4">Holin</fullName>
    </recommendedName>
</protein>
<name>A0ABT6TPN9_9BACL</name>
<feature type="transmembrane region" description="Helical" evidence="1">
    <location>
        <begin position="68"/>
        <end position="86"/>
    </location>
</feature>
<proteinExistence type="predicted"/>
<evidence type="ECO:0000313" key="2">
    <source>
        <dbReference type="EMBL" id="MDI4648511.1"/>
    </source>
</evidence>
<organism evidence="2 3">
    <name type="scientific">Cohnella hashimotonis</name>
    <dbReference type="NCBI Taxonomy" id="2826895"/>
    <lineage>
        <taxon>Bacteria</taxon>
        <taxon>Bacillati</taxon>
        <taxon>Bacillota</taxon>
        <taxon>Bacilli</taxon>
        <taxon>Bacillales</taxon>
        <taxon>Paenibacillaceae</taxon>
        <taxon>Cohnella</taxon>
    </lineage>
</organism>
<accession>A0ABT6TPN9</accession>
<reference evidence="2" key="1">
    <citation type="submission" date="2023-04" db="EMBL/GenBank/DDBJ databases">
        <title>Comparative genomic analysis of Cohnella hashimotonis sp. nov., isolated from the International Space Station.</title>
        <authorList>
            <person name="Venkateswaran K."/>
            <person name="Simpson A."/>
        </authorList>
    </citation>
    <scope>NUCLEOTIDE SEQUENCE</scope>
    <source>
        <strain evidence="2">F6_2S_P_1</strain>
    </source>
</reference>
<feature type="transmembrane region" description="Helical" evidence="1">
    <location>
        <begin position="6"/>
        <end position="29"/>
    </location>
</feature>
<dbReference type="RefSeq" id="WP_282911217.1">
    <property type="nucleotide sequence ID" value="NZ_JAGRPV010000001.1"/>
</dbReference>
<gene>
    <name evidence="2" type="ORF">KB449_26390</name>
</gene>
<sequence>MNTDTLFTWDSLGTLAGASLFTYLVVLYTKTFIDRWIINFSTDLYAVLVGWMILILVQISRGTSVMDWRLYIISGANALLVALAAGQMHNKALMPPGNKRLEVEAVTRQSNNRDEA</sequence>
<feature type="transmembrane region" description="Helical" evidence="1">
    <location>
        <begin position="36"/>
        <end position="56"/>
    </location>
</feature>
<comment type="caution">
    <text evidence="2">The sequence shown here is derived from an EMBL/GenBank/DDBJ whole genome shotgun (WGS) entry which is preliminary data.</text>
</comment>
<keyword evidence="1" id="KW-0472">Membrane</keyword>
<keyword evidence="1" id="KW-1133">Transmembrane helix</keyword>
<evidence type="ECO:0000256" key="1">
    <source>
        <dbReference type="SAM" id="Phobius"/>
    </source>
</evidence>
<evidence type="ECO:0000313" key="3">
    <source>
        <dbReference type="Proteomes" id="UP001161691"/>
    </source>
</evidence>
<keyword evidence="1" id="KW-0812">Transmembrane</keyword>
<dbReference type="Proteomes" id="UP001161691">
    <property type="component" value="Unassembled WGS sequence"/>
</dbReference>
<evidence type="ECO:0008006" key="4">
    <source>
        <dbReference type="Google" id="ProtNLM"/>
    </source>
</evidence>